<dbReference type="AlphaFoldDB" id="A0A0D0VDS7"/>
<evidence type="ECO:0000256" key="5">
    <source>
        <dbReference type="ARBA" id="ARBA00022989"/>
    </source>
</evidence>
<feature type="transmembrane region" description="Helical" evidence="10">
    <location>
        <begin position="403"/>
        <end position="428"/>
    </location>
</feature>
<reference evidence="12" key="1">
    <citation type="submission" date="2015-01" db="EMBL/GenBank/DDBJ databases">
        <title>The Genome Sequence of Cryptococcus gattii CA1280.</title>
        <authorList>
            <consortium name="The Broad Institute Genomics Platform"/>
            <person name="Cuomo C."/>
            <person name="Litvintseva A."/>
            <person name="Chen Y."/>
            <person name="Heitman J."/>
            <person name="Sun S."/>
            <person name="Springer D."/>
            <person name="Dromer F."/>
            <person name="Young S."/>
            <person name="Zeng Q."/>
            <person name="Gargeya S."/>
            <person name="Abouelleil A."/>
            <person name="Alvarado L."/>
            <person name="Chapman S.B."/>
            <person name="Gainer-Dewar J."/>
            <person name="Goldberg J."/>
            <person name="Griggs A."/>
            <person name="Gujja S."/>
            <person name="Hansen M."/>
            <person name="Howarth C."/>
            <person name="Imamovic A."/>
            <person name="Larimer J."/>
            <person name="Murphy C."/>
            <person name="Naylor J."/>
            <person name="Pearson M."/>
            <person name="Priest M."/>
            <person name="Roberts A."/>
            <person name="Saif S."/>
            <person name="Shea T."/>
            <person name="Sykes S."/>
            <person name="Wortman J."/>
            <person name="Nusbaum C."/>
            <person name="Birren B."/>
        </authorList>
    </citation>
    <scope>NUCLEOTIDE SEQUENCE [LARGE SCALE GENOMIC DNA]</scope>
    <source>
        <strain evidence="12">CA1280</strain>
    </source>
</reference>
<protein>
    <submittedName>
        <fullName evidence="12">MFS transporter, SP family, general alpha glucoside:H+ symporter</fullName>
    </submittedName>
</protein>
<evidence type="ECO:0000259" key="11">
    <source>
        <dbReference type="PROSITE" id="PS50850"/>
    </source>
</evidence>
<feature type="transmembrane region" description="Helical" evidence="10">
    <location>
        <begin position="440"/>
        <end position="463"/>
    </location>
</feature>
<feature type="transmembrane region" description="Helical" evidence="10">
    <location>
        <begin position="373"/>
        <end position="397"/>
    </location>
</feature>
<feature type="transmembrane region" description="Helical" evidence="10">
    <location>
        <begin position="228"/>
        <end position="249"/>
    </location>
</feature>
<keyword evidence="4 10" id="KW-0812">Transmembrane</keyword>
<dbReference type="Pfam" id="PF00083">
    <property type="entry name" value="Sugar_tr"/>
    <property type="match status" value="1"/>
</dbReference>
<dbReference type="GO" id="GO:0016020">
    <property type="term" value="C:membrane"/>
    <property type="evidence" value="ECO:0007669"/>
    <property type="project" value="UniProtKB-SubCell"/>
</dbReference>
<feature type="transmembrane region" description="Helical" evidence="10">
    <location>
        <begin position="155"/>
        <end position="177"/>
    </location>
</feature>
<evidence type="ECO:0000256" key="3">
    <source>
        <dbReference type="ARBA" id="ARBA00022448"/>
    </source>
</evidence>
<keyword evidence="5 10" id="KW-1133">Transmembrane helix</keyword>
<evidence type="ECO:0000313" key="12">
    <source>
        <dbReference type="EMBL" id="KIR44659.1"/>
    </source>
</evidence>
<dbReference type="PROSITE" id="PS50850">
    <property type="entry name" value="MFS"/>
    <property type="match status" value="1"/>
</dbReference>
<comment type="subcellular location">
    <subcellularLocation>
        <location evidence="1">Membrane</location>
        <topology evidence="1">Multi-pass membrane protein</topology>
    </subcellularLocation>
</comment>
<dbReference type="InterPro" id="IPR050360">
    <property type="entry name" value="MFS_Sugar_Transporters"/>
</dbReference>
<name>A0A0D0VDS7_CRYGA</name>
<dbReference type="FunFam" id="1.20.1250.20:FF:000149">
    <property type="entry name" value="MFS transporter, SP family, general alpha glucoside:H+ symporter"/>
    <property type="match status" value="1"/>
</dbReference>
<evidence type="ECO:0000256" key="4">
    <source>
        <dbReference type="ARBA" id="ARBA00022692"/>
    </source>
</evidence>
<dbReference type="HOGENOM" id="CLU_001265_11_5_1"/>
<keyword evidence="7" id="KW-0462">Maltose metabolism</keyword>
<dbReference type="InterPro" id="IPR020846">
    <property type="entry name" value="MFS_dom"/>
</dbReference>
<evidence type="ECO:0000256" key="9">
    <source>
        <dbReference type="RuleBase" id="RU003346"/>
    </source>
</evidence>
<dbReference type="PROSITE" id="PS00217">
    <property type="entry name" value="SUGAR_TRANSPORT_2"/>
    <property type="match status" value="1"/>
</dbReference>
<dbReference type="NCBIfam" id="TIGR00879">
    <property type="entry name" value="SP"/>
    <property type="match status" value="1"/>
</dbReference>
<dbReference type="InterPro" id="IPR005829">
    <property type="entry name" value="Sugar_transporter_CS"/>
</dbReference>
<dbReference type="InterPro" id="IPR005828">
    <property type="entry name" value="MFS_sugar_transport-like"/>
</dbReference>
<comment type="catalytic activity">
    <reaction evidence="8">
        <text>myo-inositol(out) + H(+)(out) = myo-inositol(in) + H(+)(in)</text>
        <dbReference type="Rhea" id="RHEA:60364"/>
        <dbReference type="ChEBI" id="CHEBI:15378"/>
        <dbReference type="ChEBI" id="CHEBI:17268"/>
    </reaction>
</comment>
<dbReference type="PANTHER" id="PTHR48022">
    <property type="entry name" value="PLASTIDIC GLUCOSE TRANSPORTER 4"/>
    <property type="match status" value="1"/>
</dbReference>
<dbReference type="GO" id="GO:0005351">
    <property type="term" value="F:carbohydrate:proton symporter activity"/>
    <property type="evidence" value="ECO:0007669"/>
    <property type="project" value="TreeGrafter"/>
</dbReference>
<dbReference type="GO" id="GO:0000023">
    <property type="term" value="P:maltose metabolic process"/>
    <property type="evidence" value="ECO:0007669"/>
    <property type="project" value="UniProtKB-KW"/>
</dbReference>
<dbReference type="EMBL" id="KN847996">
    <property type="protein sequence ID" value="KIR44659.1"/>
    <property type="molecule type" value="Genomic_DNA"/>
</dbReference>
<comment type="similarity">
    <text evidence="2 9">Belongs to the major facilitator superfamily. Sugar transporter (TC 2.A.1.1) family.</text>
</comment>
<organism evidence="12">
    <name type="scientific">Cryptococcus bacillisporus CA1280</name>
    <dbReference type="NCBI Taxonomy" id="1296109"/>
    <lineage>
        <taxon>Eukaryota</taxon>
        <taxon>Fungi</taxon>
        <taxon>Dikarya</taxon>
        <taxon>Basidiomycota</taxon>
        <taxon>Agaricomycotina</taxon>
        <taxon>Tremellomycetes</taxon>
        <taxon>Tremellales</taxon>
        <taxon>Cryptococcaceae</taxon>
        <taxon>Cryptococcus</taxon>
        <taxon>Cryptococcus gattii species complex</taxon>
    </lineage>
</organism>
<keyword evidence="3 9" id="KW-0813">Transport</keyword>
<gene>
    <name evidence="12" type="ORF">I312_06151</name>
</gene>
<proteinExistence type="inferred from homology"/>
<evidence type="ECO:0000256" key="8">
    <source>
        <dbReference type="ARBA" id="ARBA00049119"/>
    </source>
</evidence>
<evidence type="ECO:0000256" key="2">
    <source>
        <dbReference type="ARBA" id="ARBA00010992"/>
    </source>
</evidence>
<feature type="transmembrane region" description="Helical" evidence="10">
    <location>
        <begin position="189"/>
        <end position="208"/>
    </location>
</feature>
<feature type="transmembrane region" description="Helical" evidence="10">
    <location>
        <begin position="310"/>
        <end position="328"/>
    </location>
</feature>
<sequence>MSNDPITTEQAVLDNVKGDFEVYDDVVQSARQGMESEKSLSLKESLRRYPRAVAWSVLLSTSLVMEGFDIVLINNFYALPQFAQRYGVELEDGWSITAAWQAGLTNGANVGEIIGLCINGWASERFGYKKTMIGALMMMICAIFIPFFAQNIQTLLAGEILQGIPWGIFQTLTTAYAAEVSPVALRPYLTAYVNLCWVMGQLIASGVLRSALSMEGQWAYRLPFALQWIWPIPILIGCLFAPESPWWQVRKGRHDDARRTIRRLFSNPSDEEVENSLSLMKHTNAIEKTMAEGTSYWDCFRGVDFRRTEIAAAAWMVQNLCGSAFMGYSTFFLEQAGLPTTQAFNMSIAQYALGICGTVTSWTLMGRVGRRRLYLVGLAGLIIFLVVIGGLGFISVSNSDAQWAIGALLLVYTALYDATIGPVCYTIVGEISSTRLRAKTVVIARIAYNIIGIVNAVIMPYFLNSEKLNWGAKTGLFWGGFASLCFIWTFFRLPEAKDRTYGELDILFENKISARKFASTTVDQFAGHEGQVDNTAVTETLDEKLSNKPSIAHVEYIQTVPEK</sequence>
<dbReference type="InterPro" id="IPR036259">
    <property type="entry name" value="MFS_trans_sf"/>
</dbReference>
<dbReference type="Gene3D" id="1.20.1250.20">
    <property type="entry name" value="MFS general substrate transporter like domains"/>
    <property type="match status" value="1"/>
</dbReference>
<dbReference type="InterPro" id="IPR003663">
    <property type="entry name" value="Sugar/inositol_transpt"/>
</dbReference>
<feature type="transmembrane region" description="Helical" evidence="10">
    <location>
        <begin position="131"/>
        <end position="149"/>
    </location>
</feature>
<evidence type="ECO:0000256" key="7">
    <source>
        <dbReference type="ARBA" id="ARBA00026248"/>
    </source>
</evidence>
<keyword evidence="6 10" id="KW-0472">Membrane</keyword>
<evidence type="ECO:0000256" key="1">
    <source>
        <dbReference type="ARBA" id="ARBA00004141"/>
    </source>
</evidence>
<dbReference type="SUPFAM" id="SSF103473">
    <property type="entry name" value="MFS general substrate transporter"/>
    <property type="match status" value="1"/>
</dbReference>
<feature type="domain" description="Major facilitator superfamily (MFS) profile" evidence="11">
    <location>
        <begin position="55"/>
        <end position="497"/>
    </location>
</feature>
<evidence type="ECO:0000256" key="6">
    <source>
        <dbReference type="ARBA" id="ARBA00023136"/>
    </source>
</evidence>
<dbReference type="PANTHER" id="PTHR48022:SF5">
    <property type="entry name" value="ALPHA-GLUCOSIDES PERMEASE MPH2-RELATED"/>
    <property type="match status" value="1"/>
</dbReference>
<dbReference type="OrthoDB" id="6612291at2759"/>
<feature type="transmembrane region" description="Helical" evidence="10">
    <location>
        <begin position="475"/>
        <end position="491"/>
    </location>
</feature>
<evidence type="ECO:0000256" key="10">
    <source>
        <dbReference type="SAM" id="Phobius"/>
    </source>
</evidence>
<accession>A0A0D0VDS7</accession>
<feature type="transmembrane region" description="Helical" evidence="10">
    <location>
        <begin position="348"/>
        <end position="366"/>
    </location>
</feature>